<protein>
    <submittedName>
        <fullName evidence="1">Uncharacterized protein</fullName>
    </submittedName>
</protein>
<name>E3HY54_ACHXA</name>
<reference evidence="2" key="1">
    <citation type="journal article" date="2011" name="J. Bacteriol.">
        <title>Complete genome sequence of the haloaromatic acid-degrading bacterium Achromobacter xylosoxidans A8.</title>
        <authorList>
            <person name="Strnad H."/>
            <person name="Ridl J."/>
            <person name="Paces J."/>
            <person name="Kolar M."/>
            <person name="Vlcek C."/>
            <person name="Paces V."/>
        </authorList>
    </citation>
    <scope>NUCLEOTIDE SEQUENCE [LARGE SCALE GENOMIC DNA]</scope>
    <source>
        <strain evidence="2">A8</strain>
        <plasmid evidence="2">pA82</plasmid>
    </source>
</reference>
<dbReference type="Proteomes" id="UP000006876">
    <property type="component" value="Plasmid pA82"/>
</dbReference>
<accession>E3HY54</accession>
<geneLocation type="plasmid" evidence="1 2">
    <name>pA82</name>
</geneLocation>
<gene>
    <name evidence="1" type="ordered locus">AXYL_06724</name>
</gene>
<proteinExistence type="predicted"/>
<evidence type="ECO:0000313" key="2">
    <source>
        <dbReference type="Proteomes" id="UP000006876"/>
    </source>
</evidence>
<dbReference type="HOGENOM" id="CLU_3113378_0_0_4"/>
<dbReference type="EMBL" id="CP002289">
    <property type="protein sequence ID" value="ADP20008.1"/>
    <property type="molecule type" value="Genomic_DNA"/>
</dbReference>
<evidence type="ECO:0000313" key="1">
    <source>
        <dbReference type="EMBL" id="ADP20008.1"/>
    </source>
</evidence>
<organism evidence="1 2">
    <name type="scientific">Achromobacter xylosoxidans (strain A8)</name>
    <dbReference type="NCBI Taxonomy" id="762376"/>
    <lineage>
        <taxon>Bacteria</taxon>
        <taxon>Pseudomonadati</taxon>
        <taxon>Pseudomonadota</taxon>
        <taxon>Betaproteobacteria</taxon>
        <taxon>Burkholderiales</taxon>
        <taxon>Alcaligenaceae</taxon>
        <taxon>Achromobacter</taxon>
    </lineage>
</organism>
<sequence>MDEKTVLVVQEPDRPDHLQKVLARCESVAAAAEWLSQWRQAQAKANKHAP</sequence>
<dbReference type="KEGG" id="axy:AXYL_06724"/>
<dbReference type="AlphaFoldDB" id="E3HY54"/>
<keyword evidence="1" id="KW-0614">Plasmid</keyword>